<feature type="chain" id="PRO_5032969744" description="Chlorophyllase" evidence="1">
    <location>
        <begin position="26"/>
        <end position="552"/>
    </location>
</feature>
<dbReference type="SUPFAM" id="SSF53474">
    <property type="entry name" value="alpha/beta-Hydrolases"/>
    <property type="match status" value="1"/>
</dbReference>
<evidence type="ECO:0000313" key="2">
    <source>
        <dbReference type="EMBL" id="CAE8619642.1"/>
    </source>
</evidence>
<keyword evidence="1" id="KW-0732">Signal</keyword>
<dbReference type="EMBL" id="CAJNNV010027188">
    <property type="protein sequence ID" value="CAE8619642.1"/>
    <property type="molecule type" value="Genomic_DNA"/>
</dbReference>
<comment type="caution">
    <text evidence="2">The sequence shown here is derived from an EMBL/GenBank/DDBJ whole genome shotgun (WGS) entry which is preliminary data.</text>
</comment>
<reference evidence="2" key="1">
    <citation type="submission" date="2021-02" db="EMBL/GenBank/DDBJ databases">
        <authorList>
            <person name="Dougan E. K."/>
            <person name="Rhodes N."/>
            <person name="Thang M."/>
            <person name="Chan C."/>
        </authorList>
    </citation>
    <scope>NUCLEOTIDE SEQUENCE</scope>
</reference>
<dbReference type="AlphaFoldDB" id="A0A813G9X8"/>
<dbReference type="OrthoDB" id="188124at2759"/>
<dbReference type="Proteomes" id="UP000654075">
    <property type="component" value="Unassembled WGS sequence"/>
</dbReference>
<keyword evidence="3" id="KW-1185">Reference proteome</keyword>
<evidence type="ECO:0000313" key="3">
    <source>
        <dbReference type="Proteomes" id="UP000654075"/>
    </source>
</evidence>
<proteinExistence type="predicted"/>
<evidence type="ECO:0008006" key="4">
    <source>
        <dbReference type="Google" id="ProtNLM"/>
    </source>
</evidence>
<organism evidence="2 3">
    <name type="scientific">Polarella glacialis</name>
    <name type="common">Dinoflagellate</name>
    <dbReference type="NCBI Taxonomy" id="89957"/>
    <lineage>
        <taxon>Eukaryota</taxon>
        <taxon>Sar</taxon>
        <taxon>Alveolata</taxon>
        <taxon>Dinophyceae</taxon>
        <taxon>Suessiales</taxon>
        <taxon>Suessiaceae</taxon>
        <taxon>Polarella</taxon>
    </lineage>
</organism>
<gene>
    <name evidence="2" type="ORF">PGLA1383_LOCUS37229</name>
</gene>
<dbReference type="Gene3D" id="3.40.50.1820">
    <property type="entry name" value="alpha/beta hydrolase"/>
    <property type="match status" value="1"/>
</dbReference>
<dbReference type="InterPro" id="IPR029058">
    <property type="entry name" value="AB_hydrolase_fold"/>
</dbReference>
<sequence>MWAGHSRFFLLASLLSAFAVLPGEADEHIALKPPGYSNTSDPQKMLIFIPGGNVPNNHYESTARAIQAAAAEQELMLWVVIPAAFNRLCIIECTSTVTCAPLHSGVESALSLALAQGWVRGADSEDLWLAGHSLGGVCANTLFQAYRSASAARPYAGLILVGSYVDISGNYSLPSYPAPVLTLNAELDGLVRPGKTSVWWQQHMHIQESRGEEFAITNKPVIILPKLNHSDFCPGFDVPDDLPAEVDQVEATGIIAKSVAAFLALQMEATGVTDKLDSFELIRQQIQWTRQFLSPYLQAQSMEHSAADTMTSDEGSSPFCAEAQHLIAGLSDADDARIEVHDGFHADSKNLEHCHPNWTALEDGRLLVNSCSHTDYYPDTGQITAASEIACKMLSSDRVAQQVKAGAARPHVQCSDVNRHAVSLAEKLAAPSTLERFRKKGRGWCFLDDTHTAGNIGPIWIFKDALQLEENATCMSVTSPSLFTELDGQTYPGCHYCKFLSPAFVLDWMMTDSLKPAQIFRSSQSHKLKFETAIPKRAAMHFSLPQLSVGYQ</sequence>
<accession>A0A813G9X8</accession>
<name>A0A813G9X8_POLGL</name>
<feature type="signal peptide" evidence="1">
    <location>
        <begin position="1"/>
        <end position="25"/>
    </location>
</feature>
<protein>
    <recommendedName>
        <fullName evidence="4">Chlorophyllase</fullName>
    </recommendedName>
</protein>
<evidence type="ECO:0000256" key="1">
    <source>
        <dbReference type="SAM" id="SignalP"/>
    </source>
</evidence>